<dbReference type="RefSeq" id="WP_013336277.1">
    <property type="nucleotide sequence ID" value="NC_014537.1"/>
</dbReference>
<accession>E1QQY2</accession>
<reference evidence="2" key="2">
    <citation type="journal article" date="2010" name="Stand. Genomic Sci.">
        <title>Complete genome sequence of Vulcanisaeta distributa type strain (IC-017T).</title>
        <authorList>
            <person name="Mavromatis K."/>
            <person name="Sikorski J."/>
            <person name="Pabst E."/>
            <person name="Teshima H."/>
            <person name="Lapidus A."/>
            <person name="Lucas S."/>
            <person name="Nolan M."/>
            <person name="Glavina Del Rio T."/>
            <person name="Cheng J."/>
            <person name="Bruce D."/>
            <person name="Goodwin L."/>
            <person name="Pitluck S."/>
            <person name="Liolios K."/>
            <person name="Ivanova N."/>
            <person name="Mikhailova N."/>
            <person name="Pati A."/>
            <person name="Chen A."/>
            <person name="Palaniappan K."/>
            <person name="Land M."/>
            <person name="Hauser L."/>
            <person name="Chang Y."/>
            <person name="Jeffries C."/>
            <person name="Rohde M."/>
            <person name="Spring S."/>
            <person name="Goker M."/>
            <person name="Wirth R."/>
            <person name="Woyke T."/>
            <person name="Bristow J."/>
            <person name="Eisen J."/>
            <person name="Markowitz V."/>
            <person name="Hugenholtz P."/>
            <person name="Klenk H."/>
            <person name="Kyrpides N."/>
        </authorList>
    </citation>
    <scope>NUCLEOTIDE SEQUENCE [LARGE SCALE GENOMIC DNA]</scope>
    <source>
        <strain evidence="2">DSM 14429 / JCM 11212 / NBRC 100878 / IC-017</strain>
    </source>
</reference>
<evidence type="ECO:0000313" key="1">
    <source>
        <dbReference type="EMBL" id="ADN50552.1"/>
    </source>
</evidence>
<keyword evidence="2" id="KW-1185">Reference proteome</keyword>
<organism evidence="1 2">
    <name type="scientific">Vulcanisaeta distributa (strain DSM 14429 / JCM 11212 / NBRC 100878 / IC-017)</name>
    <dbReference type="NCBI Taxonomy" id="572478"/>
    <lineage>
        <taxon>Archaea</taxon>
        <taxon>Thermoproteota</taxon>
        <taxon>Thermoprotei</taxon>
        <taxon>Thermoproteales</taxon>
        <taxon>Thermoproteaceae</taxon>
        <taxon>Vulcanisaeta</taxon>
    </lineage>
</organism>
<proteinExistence type="predicted"/>
<dbReference type="AlphaFoldDB" id="E1QQY2"/>
<evidence type="ECO:0000313" key="2">
    <source>
        <dbReference type="Proteomes" id="UP000006681"/>
    </source>
</evidence>
<dbReference type="eggNOG" id="arCOG02665">
    <property type="taxonomic scope" value="Archaea"/>
</dbReference>
<name>E1QQY2_VULDI</name>
<dbReference type="STRING" id="572478.Vdis_1165"/>
<protein>
    <submittedName>
        <fullName evidence="1">Uncharacterized protein</fullName>
    </submittedName>
</protein>
<reference evidence="1 2" key="1">
    <citation type="journal article" date="2010" name="Stand. Genomic Sci.">
        <title>Complete genome sequence of Vulcanisaeta distributa type strain (IC-017).</title>
        <authorList>
            <person name="Mavromatis K."/>
            <person name="Sikorski J."/>
            <person name="Pabst E."/>
            <person name="Teshima H."/>
            <person name="Lapidus A."/>
            <person name="Lucas S."/>
            <person name="Nolan M."/>
            <person name="Glavina Del Rio T."/>
            <person name="Cheng J.F."/>
            <person name="Bruce D."/>
            <person name="Goodwin L."/>
            <person name="Pitluck S."/>
            <person name="Liolios K."/>
            <person name="Ivanova N."/>
            <person name="Mikhailova N."/>
            <person name="Pati A."/>
            <person name="Chen A."/>
            <person name="Palaniappan K."/>
            <person name="Land M."/>
            <person name="Hauser L."/>
            <person name="Chang Y.J."/>
            <person name="Jeffries C.D."/>
            <person name="Rohde M."/>
            <person name="Spring S."/>
            <person name="Goker M."/>
            <person name="Wirth R."/>
            <person name="Woyke T."/>
            <person name="Bristow J."/>
            <person name="Eisen J.A."/>
            <person name="Markowitz V."/>
            <person name="Hugenholtz P."/>
            <person name="Klenk H.P."/>
            <person name="Kyrpides N.C."/>
        </authorList>
    </citation>
    <scope>NUCLEOTIDE SEQUENCE [LARGE SCALE GENOMIC DNA]</scope>
    <source>
        <strain evidence="2">DSM 14429 / JCM 11212 / NBRC 100878 / IC-017</strain>
    </source>
</reference>
<dbReference type="EMBL" id="CP002100">
    <property type="protein sequence ID" value="ADN50552.1"/>
    <property type="molecule type" value="Genomic_DNA"/>
</dbReference>
<gene>
    <name evidence="1" type="ordered locus">Vdis_1165</name>
</gene>
<dbReference type="OrthoDB" id="29246at2157"/>
<dbReference type="KEGG" id="vdi:Vdis_1165"/>
<dbReference type="GeneID" id="9752097"/>
<dbReference type="Proteomes" id="UP000006681">
    <property type="component" value="Chromosome"/>
</dbReference>
<dbReference type="HOGENOM" id="CLU_081189_0_0_2"/>
<sequence>MTLRLLIKPIEAPHLTRGMVGGIDVISTTYALHAPLLSTVVGLLANVYCEATGNTSICNLQGLTNCLDSLKKAREEMGLDMLWGPLVVVNNKRYFIAEDKLVPIDKTKDYADRVVNMDCAEDCLDELLGNEQFRFGVIEKAGIAIDRERFTGTVKPGFMYRQRFTWLYRIHVTKDERETRRERRDAVEGWGYEYVVKVKNEDVLKGTRYIMRFGGEGRQAIVEVTAGGDVDQGGDYGIVLSPVIFTGDAPFVNVQSIDNDIELVYGLLTNGGVKQRVSTASLGFSEAARCRRPIYPAIPLGTVIRLRAPRTHVGLFTEFGYGSILTVK</sequence>